<accession>S7Q661</accession>
<organism evidence="2 3">
    <name type="scientific">Gloeophyllum trabeum (strain ATCC 11539 / FP-39264 / Madison 617)</name>
    <name type="common">Brown rot fungus</name>
    <dbReference type="NCBI Taxonomy" id="670483"/>
    <lineage>
        <taxon>Eukaryota</taxon>
        <taxon>Fungi</taxon>
        <taxon>Dikarya</taxon>
        <taxon>Basidiomycota</taxon>
        <taxon>Agaricomycotina</taxon>
        <taxon>Agaricomycetes</taxon>
        <taxon>Gloeophyllales</taxon>
        <taxon>Gloeophyllaceae</taxon>
        <taxon>Gloeophyllum</taxon>
    </lineage>
</organism>
<feature type="region of interest" description="Disordered" evidence="1">
    <location>
        <begin position="647"/>
        <end position="666"/>
    </location>
</feature>
<dbReference type="eggNOG" id="ENOG502SSDD">
    <property type="taxonomic scope" value="Eukaryota"/>
</dbReference>
<dbReference type="OMA" id="MIMQEEG"/>
<dbReference type="RefSeq" id="XP_007865615.1">
    <property type="nucleotide sequence ID" value="XM_007867424.1"/>
</dbReference>
<gene>
    <name evidence="2" type="ORF">GLOTRDRAFT_138432</name>
</gene>
<evidence type="ECO:0000313" key="2">
    <source>
        <dbReference type="EMBL" id="EPQ55531.1"/>
    </source>
</evidence>
<feature type="compositionally biased region" description="Low complexity" evidence="1">
    <location>
        <begin position="376"/>
        <end position="391"/>
    </location>
</feature>
<evidence type="ECO:0000313" key="3">
    <source>
        <dbReference type="Proteomes" id="UP000030669"/>
    </source>
</evidence>
<evidence type="ECO:0000256" key="1">
    <source>
        <dbReference type="SAM" id="MobiDB-lite"/>
    </source>
</evidence>
<feature type="compositionally biased region" description="Polar residues" evidence="1">
    <location>
        <begin position="313"/>
        <end position="335"/>
    </location>
</feature>
<feature type="region of interest" description="Disordered" evidence="1">
    <location>
        <begin position="496"/>
        <end position="594"/>
    </location>
</feature>
<feature type="compositionally biased region" description="Polar residues" evidence="1">
    <location>
        <begin position="116"/>
        <end position="137"/>
    </location>
</feature>
<keyword evidence="3" id="KW-1185">Reference proteome</keyword>
<feature type="compositionally biased region" description="Low complexity" evidence="1">
    <location>
        <begin position="537"/>
        <end position="553"/>
    </location>
</feature>
<dbReference type="HOGENOM" id="CLU_297911_0_0_1"/>
<feature type="compositionally biased region" description="Low complexity" evidence="1">
    <location>
        <begin position="273"/>
        <end position="286"/>
    </location>
</feature>
<dbReference type="AlphaFoldDB" id="S7Q661"/>
<feature type="region of interest" description="Disordered" evidence="1">
    <location>
        <begin position="218"/>
        <end position="481"/>
    </location>
</feature>
<feature type="compositionally biased region" description="Polar residues" evidence="1">
    <location>
        <begin position="465"/>
        <end position="477"/>
    </location>
</feature>
<feature type="compositionally biased region" description="Polar residues" evidence="1">
    <location>
        <begin position="219"/>
        <end position="229"/>
    </location>
</feature>
<feature type="region of interest" description="Disordered" evidence="1">
    <location>
        <begin position="779"/>
        <end position="810"/>
    </location>
</feature>
<dbReference type="EMBL" id="KB469301">
    <property type="protein sequence ID" value="EPQ55531.1"/>
    <property type="molecule type" value="Genomic_DNA"/>
</dbReference>
<dbReference type="GeneID" id="19303984"/>
<feature type="compositionally biased region" description="Basic and acidic residues" evidence="1">
    <location>
        <begin position="696"/>
        <end position="715"/>
    </location>
</feature>
<proteinExistence type="predicted"/>
<feature type="region of interest" description="Disordered" evidence="1">
    <location>
        <begin position="1"/>
        <end position="190"/>
    </location>
</feature>
<reference evidence="2 3" key="1">
    <citation type="journal article" date="2012" name="Science">
        <title>The Paleozoic origin of enzymatic lignin decomposition reconstructed from 31 fungal genomes.</title>
        <authorList>
            <person name="Floudas D."/>
            <person name="Binder M."/>
            <person name="Riley R."/>
            <person name="Barry K."/>
            <person name="Blanchette R.A."/>
            <person name="Henrissat B."/>
            <person name="Martinez A.T."/>
            <person name="Otillar R."/>
            <person name="Spatafora J.W."/>
            <person name="Yadav J.S."/>
            <person name="Aerts A."/>
            <person name="Benoit I."/>
            <person name="Boyd A."/>
            <person name="Carlson A."/>
            <person name="Copeland A."/>
            <person name="Coutinho P.M."/>
            <person name="de Vries R.P."/>
            <person name="Ferreira P."/>
            <person name="Findley K."/>
            <person name="Foster B."/>
            <person name="Gaskell J."/>
            <person name="Glotzer D."/>
            <person name="Gorecki P."/>
            <person name="Heitman J."/>
            <person name="Hesse C."/>
            <person name="Hori C."/>
            <person name="Igarashi K."/>
            <person name="Jurgens J.A."/>
            <person name="Kallen N."/>
            <person name="Kersten P."/>
            <person name="Kohler A."/>
            <person name="Kuees U."/>
            <person name="Kumar T.K.A."/>
            <person name="Kuo A."/>
            <person name="LaButti K."/>
            <person name="Larrondo L.F."/>
            <person name="Lindquist E."/>
            <person name="Ling A."/>
            <person name="Lombard V."/>
            <person name="Lucas S."/>
            <person name="Lundell T."/>
            <person name="Martin R."/>
            <person name="McLaughlin D.J."/>
            <person name="Morgenstern I."/>
            <person name="Morin E."/>
            <person name="Murat C."/>
            <person name="Nagy L.G."/>
            <person name="Nolan M."/>
            <person name="Ohm R.A."/>
            <person name="Patyshakuliyeva A."/>
            <person name="Rokas A."/>
            <person name="Ruiz-Duenas F.J."/>
            <person name="Sabat G."/>
            <person name="Salamov A."/>
            <person name="Samejima M."/>
            <person name="Schmutz J."/>
            <person name="Slot J.C."/>
            <person name="St John F."/>
            <person name="Stenlid J."/>
            <person name="Sun H."/>
            <person name="Sun S."/>
            <person name="Syed K."/>
            <person name="Tsang A."/>
            <person name="Wiebenga A."/>
            <person name="Young D."/>
            <person name="Pisabarro A."/>
            <person name="Eastwood D.C."/>
            <person name="Martin F."/>
            <person name="Cullen D."/>
            <person name="Grigoriev I.V."/>
            <person name="Hibbett D.S."/>
        </authorList>
    </citation>
    <scope>NUCLEOTIDE SEQUENCE [LARGE SCALE GENOMIC DNA]</scope>
    <source>
        <strain evidence="2 3">ATCC 11539</strain>
    </source>
</reference>
<sequence length="844" mass="90314">MSSHARLGREEVETPIIHIESRRSEQVPRSNFVRSMPGPNVDKSLPPPPAAPERPNTGPPVLESSIIPLGTDLSTILESETSGISGHIPPLDESQDDPRPFPKFSNPADSSMLRAPSSSGRKSTGQESDGMDLSTSDLRNEVLDALKQDGAAKNWSNGVIVDDPNDSIPPSTRPSPGAEQFLRGKEPSFDLESLDPDLAALLSPNKFAGSEPALVIAPSSASLRSQSPESKLVASGSSTPLNASTSSSTGQRSPTSAVQTLGTHAPRRPSYHSRTSASTASSSSSSLPRLVRPGATHLSPVFVDDSPGLDSPSYVQSDPTITNDPLGRPSSSSENGSRRRHPPSPLREAHPEPPLEKQNTGDGWPSRKPPPQSRYTTPARPSTALSSTSTSRLRHFPIVSVSGWDPDGASPSSRASSVLASSATRRPHEARPSMDNLGRASVDKDRMTHVRTRRRSASLGGNYLPQKSGTTSMTRSATDWLGPRTQKAFAAAGLLGHDREGGGSSQGGSMSRYGSVRSAMSDRDSRSQYAPSRMAFSEVSGSVSSWGGRSGRVPTPDGQIRPSDSPTFTTRTFSPSTAPTSLSAASSVHQQHQTEVETLKEKHAMETEALLSALADSQRTTKVLREENAELRDRVSNLESRLDELLEQFRRQQSAPPPPITSSQHFQMSRNVFSRPVSTEAVFHRGSASTSGLSPRIRDRSPREATRPTPEDRRVPPAPWSGTHRRRSSTTSSVFQLPPSNMSMLLHEEGEAANASRTTSLHSAPPSPTLVARILNTGNAQSSTKAVPHAAGNTSPTSTSFSIMPGSPGSLSLRTEHELHLDDLASFRLDYGEDDDSLSQADER</sequence>
<feature type="compositionally biased region" description="Polar residues" evidence="1">
    <location>
        <begin position="250"/>
        <end position="262"/>
    </location>
</feature>
<protein>
    <submittedName>
        <fullName evidence="2">Uncharacterized protein</fullName>
    </submittedName>
</protein>
<feature type="compositionally biased region" description="Low complexity" evidence="1">
    <location>
        <begin position="561"/>
        <end position="587"/>
    </location>
</feature>
<name>S7Q661_GLOTA</name>
<feature type="compositionally biased region" description="Polar residues" evidence="1">
    <location>
        <begin position="792"/>
        <end position="802"/>
    </location>
</feature>
<dbReference type="OrthoDB" id="3216045at2759"/>
<feature type="compositionally biased region" description="Low complexity" evidence="1">
    <location>
        <begin position="235"/>
        <end position="249"/>
    </location>
</feature>
<dbReference type="KEGG" id="gtr:GLOTRDRAFT_138432"/>
<feature type="region of interest" description="Disordered" evidence="1">
    <location>
        <begin position="681"/>
        <end position="738"/>
    </location>
</feature>
<feature type="compositionally biased region" description="Low complexity" evidence="1">
    <location>
        <begin position="409"/>
        <end position="423"/>
    </location>
</feature>
<feature type="compositionally biased region" description="Polar residues" evidence="1">
    <location>
        <begin position="72"/>
        <end position="84"/>
    </location>
</feature>
<dbReference type="Proteomes" id="UP000030669">
    <property type="component" value="Unassembled WGS sequence"/>
</dbReference>
<feature type="compositionally biased region" description="Basic and acidic residues" evidence="1">
    <location>
        <begin position="138"/>
        <end position="147"/>
    </location>
</feature>